<dbReference type="Proteomes" id="UP000036987">
    <property type="component" value="Unassembled WGS sequence"/>
</dbReference>
<evidence type="ECO:0008006" key="4">
    <source>
        <dbReference type="Google" id="ProtNLM"/>
    </source>
</evidence>
<dbReference type="EMBL" id="LFYR01001488">
    <property type="protein sequence ID" value="KMZ61386.1"/>
    <property type="molecule type" value="Genomic_DNA"/>
</dbReference>
<dbReference type="CDD" id="cd00167">
    <property type="entry name" value="SANT"/>
    <property type="match status" value="1"/>
</dbReference>
<dbReference type="OrthoDB" id="1908944at2759"/>
<feature type="compositionally biased region" description="Polar residues" evidence="1">
    <location>
        <begin position="12"/>
        <end position="28"/>
    </location>
</feature>
<dbReference type="InterPro" id="IPR001005">
    <property type="entry name" value="SANT/Myb"/>
</dbReference>
<dbReference type="PANTHER" id="PTHR46872:SF10">
    <property type="entry name" value="MYB-LIKE DOMAIN-CONTAINING PROTEIN"/>
    <property type="match status" value="1"/>
</dbReference>
<evidence type="ECO:0000256" key="1">
    <source>
        <dbReference type="SAM" id="MobiDB-lite"/>
    </source>
</evidence>
<comment type="caution">
    <text evidence="2">The sequence shown here is derived from an EMBL/GenBank/DDBJ whole genome shotgun (WGS) entry which is preliminary data.</text>
</comment>
<name>A0A0K9NX61_ZOSMR</name>
<sequence length="598" mass="67524">MLFDHNKKSSTDESYQSLHKSNDQVDSSSHLAPYVGVSQSLDPCVIPRSSGVEIFEQAQSENKIVIESHSEPLPTSQKDINIRDDYLADDSPIVFSSSTDTDNLIQPESSKRPVRSDESCGRTWKRSRIHEGDTYPLYSNSFLFSHALSPHASEDELLCYANKDLINDETDTSEEGTSLREISDMPWDMQGCCEDEDVKPEDIYFSFLDRYPRKPVALGKDHQVDIPDIFCSEVNGFKDSTYEKFMEIGVTENNSEIHRNDSFGNEKSYCDCTDQGSVRCVRQHVAEVRERTKNDIGQQKFADLGFNDMGERVALKWTVGEENLFNQVVFANPASLGKNFWNILPQFFPNKSRQDLVSYYFNVFMLRKRSEQNRYDPLNVDSDNDEWQVGDDGRVSMEEYEEDSMVESPIYNDEIVYSNDGHLEEEEDNYCDEQGDKKYTSYDFGGVTINNDVDDINSKSVSNQNIESAENASSHIVNRDFQQGSCTLHEAAQNSKAVCHNNGFPDIAVVKCNGAVETDKNADNAGAGCSADDPGTKLNAECRKDGGISQLTNPEYSDIYCEPKPWDLDYSSRTESVVDFLPTCNVIEEVFGNGTWDS</sequence>
<keyword evidence="3" id="KW-1185">Reference proteome</keyword>
<evidence type="ECO:0000313" key="2">
    <source>
        <dbReference type="EMBL" id="KMZ61386.1"/>
    </source>
</evidence>
<accession>A0A0K9NX61</accession>
<dbReference type="PANTHER" id="PTHR46872">
    <property type="entry name" value="DNA BINDING PROTEIN"/>
    <property type="match status" value="1"/>
</dbReference>
<feature type="region of interest" description="Disordered" evidence="1">
    <location>
        <begin position="97"/>
        <end position="118"/>
    </location>
</feature>
<feature type="compositionally biased region" description="Polar residues" evidence="1">
    <location>
        <begin position="97"/>
        <end position="108"/>
    </location>
</feature>
<protein>
    <recommendedName>
        <fullName evidence="4">Myb-like domain-containing protein</fullName>
    </recommendedName>
</protein>
<feature type="region of interest" description="Disordered" evidence="1">
    <location>
        <begin position="1"/>
        <end position="28"/>
    </location>
</feature>
<organism evidence="2 3">
    <name type="scientific">Zostera marina</name>
    <name type="common">Eelgrass</name>
    <dbReference type="NCBI Taxonomy" id="29655"/>
    <lineage>
        <taxon>Eukaryota</taxon>
        <taxon>Viridiplantae</taxon>
        <taxon>Streptophyta</taxon>
        <taxon>Embryophyta</taxon>
        <taxon>Tracheophyta</taxon>
        <taxon>Spermatophyta</taxon>
        <taxon>Magnoliopsida</taxon>
        <taxon>Liliopsida</taxon>
        <taxon>Zosteraceae</taxon>
        <taxon>Zostera</taxon>
    </lineage>
</organism>
<proteinExistence type="predicted"/>
<dbReference type="STRING" id="29655.A0A0K9NX61"/>
<gene>
    <name evidence="2" type="ORF">ZOSMA_52G00370</name>
</gene>
<dbReference type="AlphaFoldDB" id="A0A0K9NX61"/>
<feature type="compositionally biased region" description="Basic and acidic residues" evidence="1">
    <location>
        <begin position="109"/>
        <end position="118"/>
    </location>
</feature>
<evidence type="ECO:0000313" key="3">
    <source>
        <dbReference type="Proteomes" id="UP000036987"/>
    </source>
</evidence>
<feature type="compositionally biased region" description="Basic and acidic residues" evidence="1">
    <location>
        <begin position="1"/>
        <end position="11"/>
    </location>
</feature>
<reference evidence="3" key="1">
    <citation type="journal article" date="2016" name="Nature">
        <title>The genome of the seagrass Zostera marina reveals angiosperm adaptation to the sea.</title>
        <authorList>
            <person name="Olsen J.L."/>
            <person name="Rouze P."/>
            <person name="Verhelst B."/>
            <person name="Lin Y.-C."/>
            <person name="Bayer T."/>
            <person name="Collen J."/>
            <person name="Dattolo E."/>
            <person name="De Paoli E."/>
            <person name="Dittami S."/>
            <person name="Maumus F."/>
            <person name="Michel G."/>
            <person name="Kersting A."/>
            <person name="Lauritano C."/>
            <person name="Lohaus R."/>
            <person name="Toepel M."/>
            <person name="Tonon T."/>
            <person name="Vanneste K."/>
            <person name="Amirebrahimi M."/>
            <person name="Brakel J."/>
            <person name="Bostroem C."/>
            <person name="Chovatia M."/>
            <person name="Grimwood J."/>
            <person name="Jenkins J.W."/>
            <person name="Jueterbock A."/>
            <person name="Mraz A."/>
            <person name="Stam W.T."/>
            <person name="Tice H."/>
            <person name="Bornberg-Bauer E."/>
            <person name="Green P.J."/>
            <person name="Pearson G.A."/>
            <person name="Procaccini G."/>
            <person name="Duarte C.M."/>
            <person name="Schmutz J."/>
            <person name="Reusch T.B.H."/>
            <person name="Van de Peer Y."/>
        </authorList>
    </citation>
    <scope>NUCLEOTIDE SEQUENCE [LARGE SCALE GENOMIC DNA]</scope>
    <source>
        <strain evidence="3">cv. Finnish</strain>
    </source>
</reference>